<keyword evidence="3" id="KW-0457">Lysine biosynthesis</keyword>
<accession>A0A165ZTN3</accession>
<evidence type="ECO:0000256" key="3">
    <source>
        <dbReference type="HAMAP-Rule" id="MF_00197"/>
    </source>
</evidence>
<feature type="site" description="Could be important to modulate the pK values of the two catalytic cysteine residues" evidence="3">
    <location>
        <position position="201"/>
    </location>
</feature>
<dbReference type="SUPFAM" id="SSF54506">
    <property type="entry name" value="Diaminopimelate epimerase-like"/>
    <property type="match status" value="2"/>
</dbReference>
<dbReference type="EC" id="5.1.1.7" evidence="3 4"/>
<dbReference type="PANTHER" id="PTHR31689:SF0">
    <property type="entry name" value="DIAMINOPIMELATE EPIMERASE"/>
    <property type="match status" value="1"/>
</dbReference>
<reference evidence="6" key="1">
    <citation type="submission" date="2016-04" db="EMBL/GenBank/DDBJ databases">
        <authorList>
            <person name="Ray J."/>
            <person name="Price M."/>
            <person name="Deutschbauer A."/>
        </authorList>
    </citation>
    <scope>NUCLEOTIDE SEQUENCE [LARGE SCALE GENOMIC DNA]</scope>
    <source>
        <strain evidence="6">FW300-N2E2</strain>
    </source>
</reference>
<proteinExistence type="inferred from homology"/>
<sequence length="267" mass="28367">MPLNFQKMHANGDDFVIVDSRHSANPVTSAMAQRMGDRNRGVGFNQLAVLLDCDDADARVMFWNADGSALDVCGSATRGAADMLMREANVASVALRTNRGLLTCERTPTGDISVDMGVPLFDWSDIPLAQELDTTVLPLAGSPVACSMGNPHCTYFVDDLATVDIATIGPAIETNALFPLKTNVHFVQIIDRTHIRLRIWERGAGIALGSGSCSCGAVVNGIRRGLLDPRVEVECDGGSVTVQWDGVGAVFLIGPVEVSFSGTMSQG</sequence>
<protein>
    <recommendedName>
        <fullName evidence="3 4">Diaminopimelate epimerase</fullName>
        <shortName evidence="3">DAP epimerase</shortName>
        <ecNumber evidence="3 4">5.1.1.7</ecNumber>
    </recommendedName>
    <alternativeName>
        <fullName evidence="3">PLP-independent amino acid racemase</fullName>
    </alternativeName>
</protein>
<feature type="binding site" evidence="3">
    <location>
        <position position="64"/>
    </location>
    <ligand>
        <name>substrate</name>
    </ligand>
</feature>
<comment type="subcellular location">
    <subcellularLocation>
        <location evidence="3">Cytoplasm</location>
    </subcellularLocation>
</comment>
<evidence type="ECO:0000256" key="4">
    <source>
        <dbReference type="NCBIfam" id="TIGR00652"/>
    </source>
</evidence>
<comment type="catalytic activity">
    <reaction evidence="3">
        <text>(2S,6S)-2,6-diaminopimelate = meso-2,6-diaminopimelate</text>
        <dbReference type="Rhea" id="RHEA:15393"/>
        <dbReference type="ChEBI" id="CHEBI:57609"/>
        <dbReference type="ChEBI" id="CHEBI:57791"/>
        <dbReference type="EC" id="5.1.1.7"/>
    </reaction>
</comment>
<comment type="subunit">
    <text evidence="3">Homodimer.</text>
</comment>
<feature type="binding site" evidence="3">
    <location>
        <begin position="211"/>
        <end position="212"/>
    </location>
    <ligand>
        <name>substrate</name>
    </ligand>
</feature>
<keyword evidence="3" id="KW-0963">Cytoplasm</keyword>
<dbReference type="RefSeq" id="WP_063324978.1">
    <property type="nucleotide sequence ID" value="NZ_CP015225.1"/>
</dbReference>
<dbReference type="Gene3D" id="3.10.310.10">
    <property type="entry name" value="Diaminopimelate Epimerase, Chain A, domain 1"/>
    <property type="match status" value="2"/>
</dbReference>
<evidence type="ECO:0000313" key="6">
    <source>
        <dbReference type="Proteomes" id="UP000076083"/>
    </source>
</evidence>
<feature type="site" description="Important for dimerization" evidence="3">
    <location>
        <position position="260"/>
    </location>
</feature>
<dbReference type="Proteomes" id="UP000076083">
    <property type="component" value="Chromosome"/>
</dbReference>
<reference evidence="5 6" key="2">
    <citation type="journal article" date="2018" name="Nature">
        <title>Mutant phenotypes for thousands of bacterial genes of unknown function.</title>
        <authorList>
            <person name="Price M.N."/>
            <person name="Wetmore K.M."/>
            <person name="Waters R.J."/>
            <person name="Callaghan M."/>
            <person name="Ray J."/>
            <person name="Liu H."/>
            <person name="Kuehl J.V."/>
            <person name="Melnyk R.A."/>
            <person name="Lamson J.S."/>
            <person name="Suh Y."/>
            <person name="Carlson H.K."/>
            <person name="Esquivel Z."/>
            <person name="Sadeeshkumar H."/>
            <person name="Chakraborty R."/>
            <person name="Zane G.M."/>
            <person name="Rubin B.E."/>
            <person name="Wall J.D."/>
            <person name="Visel A."/>
            <person name="Bristow J."/>
            <person name="Blow M.J."/>
            <person name="Arkin A.P."/>
            <person name="Deutschbauer A.M."/>
        </authorList>
    </citation>
    <scope>NUCLEOTIDE SEQUENCE [LARGE SCALE GENOMIC DNA]</scope>
    <source>
        <strain evidence="5 6">FW300-N2E2</strain>
    </source>
</reference>
<feature type="binding site" evidence="3">
    <location>
        <begin position="201"/>
        <end position="202"/>
    </location>
    <ligand>
        <name>substrate</name>
    </ligand>
</feature>
<evidence type="ECO:0000313" key="5">
    <source>
        <dbReference type="EMBL" id="AMZ75151.1"/>
    </source>
</evidence>
<feature type="binding site" evidence="3">
    <location>
        <position position="183"/>
    </location>
    <ligand>
        <name>substrate</name>
    </ligand>
</feature>
<dbReference type="GO" id="GO:0008837">
    <property type="term" value="F:diaminopimelate epimerase activity"/>
    <property type="evidence" value="ECO:0007669"/>
    <property type="project" value="UniProtKB-UniRule"/>
</dbReference>
<comment type="function">
    <text evidence="3">Catalyzes the stereoinversion of LL-2,6-diaminopimelate (L,L-DAP) to meso-diaminopimelate (meso-DAP), a precursor of L-lysine and an essential component of the bacterial peptidoglycan.</text>
</comment>
<dbReference type="AlphaFoldDB" id="A0A165ZTN3"/>
<name>A0A165ZTN3_PSEFL</name>
<keyword evidence="2 3" id="KW-0413">Isomerase</keyword>
<feature type="active site" description="Proton donor" evidence="3">
    <location>
        <position position="73"/>
    </location>
</feature>
<dbReference type="NCBIfam" id="TIGR00652">
    <property type="entry name" value="DapF"/>
    <property type="match status" value="1"/>
</dbReference>
<dbReference type="InterPro" id="IPR001653">
    <property type="entry name" value="DAP_epimerase_DapF"/>
</dbReference>
<comment type="pathway">
    <text evidence="3">Amino-acid biosynthesis; L-lysine biosynthesis via DAP pathway; DL-2,6-diaminopimelate from LL-2,6-diaminopimelate: step 1/1.</text>
</comment>
<dbReference type="Pfam" id="PF01678">
    <property type="entry name" value="DAP_epimerase"/>
    <property type="match status" value="2"/>
</dbReference>
<dbReference type="UniPathway" id="UPA00034">
    <property type="reaction ID" value="UER00025"/>
</dbReference>
<feature type="binding site" evidence="3">
    <location>
        <position position="150"/>
    </location>
    <ligand>
        <name>substrate</name>
    </ligand>
</feature>
<gene>
    <name evidence="3" type="primary">dapF</name>
    <name evidence="5" type="ORF">TK06_30045</name>
</gene>
<evidence type="ECO:0000256" key="1">
    <source>
        <dbReference type="ARBA" id="ARBA00010219"/>
    </source>
</evidence>
<comment type="similarity">
    <text evidence="1 3">Belongs to the diaminopimelate epimerase family.</text>
</comment>
<dbReference type="EMBL" id="CP015225">
    <property type="protein sequence ID" value="AMZ75151.1"/>
    <property type="molecule type" value="Genomic_DNA"/>
</dbReference>
<organism evidence="5 6">
    <name type="scientific">Pseudomonas fluorescens</name>
    <dbReference type="NCBI Taxonomy" id="294"/>
    <lineage>
        <taxon>Bacteria</taxon>
        <taxon>Pseudomonadati</taxon>
        <taxon>Pseudomonadota</taxon>
        <taxon>Gammaproteobacteria</taxon>
        <taxon>Pseudomonadales</taxon>
        <taxon>Pseudomonadaceae</taxon>
        <taxon>Pseudomonas</taxon>
    </lineage>
</organism>
<dbReference type="GO" id="GO:0009089">
    <property type="term" value="P:lysine biosynthetic process via diaminopimelate"/>
    <property type="evidence" value="ECO:0007669"/>
    <property type="project" value="UniProtKB-UniRule"/>
</dbReference>
<keyword evidence="3" id="KW-0028">Amino-acid biosynthesis</keyword>
<comment type="caution">
    <text evidence="3">Lacks conserved residue(s) required for the propagation of feature annotation.</text>
</comment>
<dbReference type="GO" id="GO:0005829">
    <property type="term" value="C:cytosol"/>
    <property type="evidence" value="ECO:0007669"/>
    <property type="project" value="TreeGrafter"/>
</dbReference>
<evidence type="ECO:0000256" key="2">
    <source>
        <dbReference type="ARBA" id="ARBA00023235"/>
    </source>
</evidence>
<feature type="binding site" evidence="3">
    <location>
        <position position="46"/>
    </location>
    <ligand>
        <name>substrate</name>
    </ligand>
</feature>
<dbReference type="HAMAP" id="MF_00197">
    <property type="entry name" value="DAP_epimerase"/>
    <property type="match status" value="1"/>
</dbReference>
<dbReference type="PANTHER" id="PTHR31689">
    <property type="entry name" value="DIAMINOPIMELATE EPIMERASE, CHLOROPLASTIC"/>
    <property type="match status" value="1"/>
</dbReference>
<feature type="site" description="Could be important to modulate the pK values of the two catalytic cysteine residues" evidence="3">
    <location>
        <position position="152"/>
    </location>
</feature>